<accession>A0A9P0JMT6</accession>
<dbReference type="EMBL" id="CAKOFQ010006653">
    <property type="protein sequence ID" value="CAH1954187.1"/>
    <property type="molecule type" value="Genomic_DNA"/>
</dbReference>
<keyword evidence="2" id="KW-1185">Reference proteome</keyword>
<dbReference type="AlphaFoldDB" id="A0A9P0JMT6"/>
<evidence type="ECO:0000313" key="2">
    <source>
        <dbReference type="Proteomes" id="UP001152888"/>
    </source>
</evidence>
<comment type="caution">
    <text evidence="1">The sequence shown here is derived from an EMBL/GenBank/DDBJ whole genome shotgun (WGS) entry which is preliminary data.</text>
</comment>
<gene>
    <name evidence="1" type="ORF">ACAOBT_LOCUS405</name>
</gene>
<proteinExistence type="predicted"/>
<dbReference type="OrthoDB" id="8190343at2759"/>
<name>A0A9P0JMT6_ACAOB</name>
<protein>
    <submittedName>
        <fullName evidence="1">Uncharacterized protein</fullName>
    </submittedName>
</protein>
<reference evidence="1" key="1">
    <citation type="submission" date="2022-03" db="EMBL/GenBank/DDBJ databases">
        <authorList>
            <person name="Sayadi A."/>
        </authorList>
    </citation>
    <scope>NUCLEOTIDE SEQUENCE</scope>
</reference>
<organism evidence="1 2">
    <name type="scientific">Acanthoscelides obtectus</name>
    <name type="common">Bean weevil</name>
    <name type="synonym">Bruchus obtectus</name>
    <dbReference type="NCBI Taxonomy" id="200917"/>
    <lineage>
        <taxon>Eukaryota</taxon>
        <taxon>Metazoa</taxon>
        <taxon>Ecdysozoa</taxon>
        <taxon>Arthropoda</taxon>
        <taxon>Hexapoda</taxon>
        <taxon>Insecta</taxon>
        <taxon>Pterygota</taxon>
        <taxon>Neoptera</taxon>
        <taxon>Endopterygota</taxon>
        <taxon>Coleoptera</taxon>
        <taxon>Polyphaga</taxon>
        <taxon>Cucujiformia</taxon>
        <taxon>Chrysomeloidea</taxon>
        <taxon>Chrysomelidae</taxon>
        <taxon>Bruchinae</taxon>
        <taxon>Bruchini</taxon>
        <taxon>Acanthoscelides</taxon>
    </lineage>
</organism>
<sequence length="22" mass="2723">MVSLITMMDPKTQYQWHCSYFI</sequence>
<evidence type="ECO:0000313" key="1">
    <source>
        <dbReference type="EMBL" id="CAH1954187.1"/>
    </source>
</evidence>
<dbReference type="Proteomes" id="UP001152888">
    <property type="component" value="Unassembled WGS sequence"/>
</dbReference>